<dbReference type="AlphaFoldDB" id="A0A401IIX6"/>
<dbReference type="RefSeq" id="WP_124970941.1">
    <property type="nucleotide sequence ID" value="NZ_BDQK01000013.1"/>
</dbReference>
<comment type="caution">
    <text evidence="2">The sequence shown here is derived from an EMBL/GenBank/DDBJ whole genome shotgun (WGS) entry which is preliminary data.</text>
</comment>
<name>A0A401IIX6_APHSA</name>
<keyword evidence="1" id="KW-0812">Transmembrane</keyword>
<protein>
    <submittedName>
        <fullName evidence="2">Uncharacterized protein</fullName>
    </submittedName>
</protein>
<keyword evidence="3" id="KW-1185">Reference proteome</keyword>
<reference evidence="3" key="1">
    <citation type="submission" date="2017-05" db="EMBL/GenBank/DDBJ databases">
        <title>Physiological properties and genetic analysis related to exopolysaccharide production of fresh-water unicellular cyanobacterium Aphanothece sacrum, Suizenji Nori, that has been cultured as a food source in Japan.</title>
        <authorList>
            <person name="Kanesaki Y."/>
            <person name="Yoshikawa S."/>
            <person name="Ohki K."/>
        </authorList>
    </citation>
    <scope>NUCLEOTIDE SEQUENCE [LARGE SCALE GENOMIC DNA]</scope>
    <source>
        <strain evidence="3">FPU1</strain>
    </source>
</reference>
<evidence type="ECO:0000313" key="2">
    <source>
        <dbReference type="EMBL" id="GBF81253.1"/>
    </source>
</evidence>
<sequence>MSTVTESDLKELKDLINSRFDEIKGQITGVQKEISDLRVSVGKVEGSLQSQQPLVQKIPDLAEKVGELKNWRQIVIITLTALISGTVTWVIRGVWDRSKIIRK</sequence>
<feature type="transmembrane region" description="Helical" evidence="1">
    <location>
        <begin position="74"/>
        <end position="95"/>
    </location>
</feature>
<evidence type="ECO:0000313" key="3">
    <source>
        <dbReference type="Proteomes" id="UP000287247"/>
    </source>
</evidence>
<dbReference type="Proteomes" id="UP000287247">
    <property type="component" value="Unassembled WGS sequence"/>
</dbReference>
<proteinExistence type="predicted"/>
<organism evidence="2 3">
    <name type="scientific">Aphanothece sacrum FPU1</name>
    <dbReference type="NCBI Taxonomy" id="1920663"/>
    <lineage>
        <taxon>Bacteria</taxon>
        <taxon>Bacillati</taxon>
        <taxon>Cyanobacteriota</taxon>
        <taxon>Cyanophyceae</taxon>
        <taxon>Oscillatoriophycideae</taxon>
        <taxon>Chroococcales</taxon>
        <taxon>Aphanothecaceae</taxon>
        <taxon>Aphanothece</taxon>
    </lineage>
</organism>
<keyword evidence="1" id="KW-1133">Transmembrane helix</keyword>
<evidence type="ECO:0000256" key="1">
    <source>
        <dbReference type="SAM" id="Phobius"/>
    </source>
</evidence>
<accession>A0A401IIX6</accession>
<dbReference type="OrthoDB" id="426285at2"/>
<gene>
    <name evidence="2" type="ORF">AsFPU1_2665</name>
</gene>
<dbReference type="EMBL" id="BDQK01000013">
    <property type="protein sequence ID" value="GBF81253.1"/>
    <property type="molecule type" value="Genomic_DNA"/>
</dbReference>
<keyword evidence="1" id="KW-0472">Membrane</keyword>